<dbReference type="Gene3D" id="3.40.50.720">
    <property type="entry name" value="NAD(P)-binding Rossmann-like Domain"/>
    <property type="match status" value="2"/>
</dbReference>
<dbReference type="GO" id="GO:0016491">
    <property type="term" value="F:oxidoreductase activity"/>
    <property type="evidence" value="ECO:0007669"/>
    <property type="project" value="TreeGrafter"/>
</dbReference>
<sequence length="1581" mass="167131">MAAEQHAALACSALTKCIQPNDGSRLTPGETAALLAAAGTCDDIRLCCLRLLRAEAARIEKNHAAAVEFGRTGVGTALTAISDWLDTARDEQGCSNQLRMAIDGAAALADMVAAAGSNKTLALQHGATGALLATLERTPQTGLQTEMCIQACRALGNLCYGWDVDPIKEAIGPRGAAIVVAATQRAAQPDAGGASLFRWHAHALRNLAVRSTPMQAAIADAGGIRALCLGLRAYVASARVQEVGCKALAFIIKDHEASQASAASEGALELSTAALAEHAGDAAVVEAALTLLCFTVGSGSGAAARAARAVQSGAHLSALATTQALLQPTTGAKQTAAPHNKPGDDVDESSEVVGALLGQPATWRALASSTLWLLASLMSLILSALPGLPETPSCRTAMQAVSRGSVAVELEGHGLHRIFTTEAGLQAQRRAKVKEEVAACLRLLGEAQHDRRSQHTPCTTSAANCTISAAEAVAEVRVGGGGAAACPLTTDTTAEQGSDGRVTPKLADAETNSMRQERRETVIAECGERDTIGVTSPPKEEPQPPLDGHPSREEHAMKGNLGPGAGTLAPPNSVEMEDARGSGDTSTSSSVGRVDDASSSPGLGISEVDLACCVAVLNVLSKDVAQYSAPRFRALRCALGPLHKLLHARQRDIGEYERKKKLRQEEAGRRARQAELDRHHRDTTRLRSGRISRLKQLCEEGSDGPSLAIEADGTNEGGEGASGSLSYLCQVPDGAVREEQAVAIDGSGRQGRLPANPPETAAVASTSVSSVDLGADGDLGEDGPELFKSRQCYTCKARFTSLHHFYAQLCPKCAALNYRMRHASADLSGRIALLTGSRVKIGFEIGLKLLRAGAMLIATTRFPADAAARYAAAPDFDEWRHRLQLHAVDLRDVAALEGFCAFLISTLPRLDIVVNNACQTVRRPASYYSHLLEAEVAMEAAVRKASAGEPRQLAPNPGGSAQSHDELAVAGGAESRLAVGADRAVGLLPLFSQQAQRAQRHAEVSASAGAGEGGEGSVSVDLPSPALLSQLKLTSEDHAPLAAGDGGSGTLPAGRLDVNGQQIDLRTSNSWLLKLEDVSTPELVEVFAINTLAPFLLNSRLQPLMVDTASMDSPLGALAPQHTDAASTNGSAFIVNVSAMEGKFYRHKTANHPHTNMAKAALNMMTRTSAAELATCHRIYMTAVDTGWINDENPRDKAARNAAVHHFQTPLDEVDAAARVLHPVFDGVSTGSPVFGVFLKDFVETEWSEPNMMPRSPPTPSGWAYSYNVGVEAEAAGRAPTKSFMVLRHDLAALPWVLSESNDIVLAPPQRPEFLAALGAAGVTRLPEFSPGIPPDRVLAGQRPYGIPGEHLRRSAVARYRSDVCVCRSLPEVTSAVELHGPKVVLKAEFSSSGLGVRVCEGVESLEAGSSIERWAINCLRRDGVLTVEPWMDILAEVTAEWFDGVWVGISQSVVENMRWEGQWLGEPTERMSQEMVDFVYGERAVERALAAFDVPGTCGVATCGMDLAITRGKSGHLEVHVMELNARTTMSHYAMAAKRRVPRAQCFAIKRISELVGRNDVVHLTDPETATMFCACVFVK</sequence>
<dbReference type="InterPro" id="IPR016024">
    <property type="entry name" value="ARM-type_fold"/>
</dbReference>
<dbReference type="InterPro" id="IPR002347">
    <property type="entry name" value="SDR_fam"/>
</dbReference>
<feature type="region of interest" description="Disordered" evidence="1">
    <location>
        <begin position="329"/>
        <end position="348"/>
    </location>
</feature>
<feature type="region of interest" description="Disordered" evidence="1">
    <location>
        <begin position="490"/>
        <end position="600"/>
    </location>
</feature>
<comment type="caution">
    <text evidence="2">The sequence shown here is derived from an EMBL/GenBank/DDBJ whole genome shotgun (WGS) entry which is preliminary data.</text>
</comment>
<dbReference type="SUPFAM" id="SSF48371">
    <property type="entry name" value="ARM repeat"/>
    <property type="match status" value="1"/>
</dbReference>
<accession>A0AAE0C740</accession>
<gene>
    <name evidence="2" type="ORF">CYMTET_40879</name>
</gene>
<evidence type="ECO:0000313" key="2">
    <source>
        <dbReference type="EMBL" id="KAK3249686.1"/>
    </source>
</evidence>
<dbReference type="InterPro" id="IPR011989">
    <property type="entry name" value="ARM-like"/>
</dbReference>
<dbReference type="SUPFAM" id="SSF56059">
    <property type="entry name" value="Glutathione synthetase ATP-binding domain-like"/>
    <property type="match status" value="1"/>
</dbReference>
<protein>
    <recommendedName>
        <fullName evidence="4">ATP-grasp domain-containing protein</fullName>
    </recommendedName>
</protein>
<name>A0AAE0C740_9CHLO</name>
<dbReference type="SUPFAM" id="SSF51735">
    <property type="entry name" value="NAD(P)-binding Rossmann-fold domains"/>
    <property type="match status" value="1"/>
</dbReference>
<dbReference type="GO" id="GO:0005737">
    <property type="term" value="C:cytoplasm"/>
    <property type="evidence" value="ECO:0007669"/>
    <property type="project" value="TreeGrafter"/>
</dbReference>
<dbReference type="Pfam" id="PF00106">
    <property type="entry name" value="adh_short"/>
    <property type="match status" value="1"/>
</dbReference>
<feature type="region of interest" description="Disordered" evidence="1">
    <location>
        <begin position="701"/>
        <end position="720"/>
    </location>
</feature>
<dbReference type="PANTHER" id="PTHR43544">
    <property type="entry name" value="SHORT-CHAIN DEHYDROGENASE/REDUCTASE"/>
    <property type="match status" value="1"/>
</dbReference>
<dbReference type="PANTHER" id="PTHR43544:SF2">
    <property type="entry name" value="OXIDOREDUCTASE"/>
    <property type="match status" value="1"/>
</dbReference>
<proteinExistence type="predicted"/>
<feature type="region of interest" description="Disordered" evidence="1">
    <location>
        <begin position="1002"/>
        <end position="1021"/>
    </location>
</feature>
<dbReference type="EMBL" id="LGRX02027214">
    <property type="protein sequence ID" value="KAK3249686.1"/>
    <property type="molecule type" value="Genomic_DNA"/>
</dbReference>
<dbReference type="Gene3D" id="1.25.10.10">
    <property type="entry name" value="Leucine-rich Repeat Variant"/>
    <property type="match status" value="1"/>
</dbReference>
<reference evidence="2 3" key="1">
    <citation type="journal article" date="2015" name="Genome Biol. Evol.">
        <title>Comparative Genomics of a Bacterivorous Green Alga Reveals Evolutionary Causalities and Consequences of Phago-Mixotrophic Mode of Nutrition.</title>
        <authorList>
            <person name="Burns J.A."/>
            <person name="Paasch A."/>
            <person name="Narechania A."/>
            <person name="Kim E."/>
        </authorList>
    </citation>
    <scope>NUCLEOTIDE SEQUENCE [LARGE SCALE GENOMIC DNA]</scope>
    <source>
        <strain evidence="2 3">PLY_AMNH</strain>
    </source>
</reference>
<evidence type="ECO:0008006" key="4">
    <source>
        <dbReference type="Google" id="ProtNLM"/>
    </source>
</evidence>
<feature type="compositionally biased region" description="Low complexity" evidence="1">
    <location>
        <begin position="582"/>
        <end position="592"/>
    </location>
</feature>
<organism evidence="2 3">
    <name type="scientific">Cymbomonas tetramitiformis</name>
    <dbReference type="NCBI Taxonomy" id="36881"/>
    <lineage>
        <taxon>Eukaryota</taxon>
        <taxon>Viridiplantae</taxon>
        <taxon>Chlorophyta</taxon>
        <taxon>Pyramimonadophyceae</taxon>
        <taxon>Pyramimonadales</taxon>
        <taxon>Pyramimonadaceae</taxon>
        <taxon>Cymbomonas</taxon>
    </lineage>
</organism>
<keyword evidence="3" id="KW-1185">Reference proteome</keyword>
<dbReference type="InterPro" id="IPR036291">
    <property type="entry name" value="NAD(P)-bd_dom_sf"/>
</dbReference>
<feature type="region of interest" description="Disordered" evidence="1">
    <location>
        <begin position="662"/>
        <end position="685"/>
    </location>
</feature>
<evidence type="ECO:0000313" key="3">
    <source>
        <dbReference type="Proteomes" id="UP001190700"/>
    </source>
</evidence>
<dbReference type="InterPro" id="IPR051468">
    <property type="entry name" value="Fungal_SecMetab_SDRs"/>
</dbReference>
<feature type="compositionally biased region" description="Basic and acidic residues" evidence="1">
    <location>
        <begin position="515"/>
        <end position="531"/>
    </location>
</feature>
<evidence type="ECO:0000256" key="1">
    <source>
        <dbReference type="SAM" id="MobiDB-lite"/>
    </source>
</evidence>
<dbReference type="Proteomes" id="UP001190700">
    <property type="component" value="Unassembled WGS sequence"/>
</dbReference>